<sequence>MEFHLKEEGLRTEFEYGQLDISGNAEHGFRPYQLMVASIAGCSASVFRKILNKQRMEAADMKVTAEVKRNPDEANRIERIDLHYVIKGYHLDDEKLYKNLALARKNCSMVRSVEDSIHIEETLESVELSR</sequence>
<dbReference type="InterPro" id="IPR015946">
    <property type="entry name" value="KH_dom-like_a/b"/>
</dbReference>
<accession>A0A0U4FEM5</accession>
<evidence type="ECO:0000313" key="2">
    <source>
        <dbReference type="Proteomes" id="UP000050331"/>
    </source>
</evidence>
<dbReference type="RefSeq" id="WP_068445326.1">
    <property type="nucleotide sequence ID" value="NZ_CP013862.1"/>
</dbReference>
<dbReference type="SUPFAM" id="SSF82784">
    <property type="entry name" value="OsmC-like"/>
    <property type="match status" value="1"/>
</dbReference>
<dbReference type="STRING" id="1472767.AOX59_10410"/>
<keyword evidence="2" id="KW-1185">Reference proteome</keyword>
<dbReference type="OrthoDB" id="13625at2"/>
<organism evidence="1 2">
    <name type="scientific">Lentibacillus amyloliquefaciens</name>
    <dbReference type="NCBI Taxonomy" id="1472767"/>
    <lineage>
        <taxon>Bacteria</taxon>
        <taxon>Bacillati</taxon>
        <taxon>Bacillota</taxon>
        <taxon>Bacilli</taxon>
        <taxon>Bacillales</taxon>
        <taxon>Bacillaceae</taxon>
        <taxon>Lentibacillus</taxon>
    </lineage>
</organism>
<dbReference type="EMBL" id="CP013862">
    <property type="protein sequence ID" value="ALX48973.1"/>
    <property type="molecule type" value="Genomic_DNA"/>
</dbReference>
<dbReference type="KEGG" id="lao:AOX59_10410"/>
<dbReference type="Gene3D" id="3.30.300.20">
    <property type="match status" value="1"/>
</dbReference>
<dbReference type="PANTHER" id="PTHR34352:SF1">
    <property type="entry name" value="PROTEIN YHFA"/>
    <property type="match status" value="1"/>
</dbReference>
<name>A0A0U4FEM5_9BACI</name>
<dbReference type="Proteomes" id="UP000050331">
    <property type="component" value="Chromosome"/>
</dbReference>
<dbReference type="Pfam" id="PF02566">
    <property type="entry name" value="OsmC"/>
    <property type="match status" value="1"/>
</dbReference>
<dbReference type="InterPro" id="IPR036102">
    <property type="entry name" value="OsmC/Ohrsf"/>
</dbReference>
<dbReference type="AlphaFoldDB" id="A0A0U4FEM5"/>
<proteinExistence type="predicted"/>
<dbReference type="PANTHER" id="PTHR34352">
    <property type="entry name" value="PROTEIN YHFA"/>
    <property type="match status" value="1"/>
</dbReference>
<gene>
    <name evidence="1" type="ORF">AOX59_10410</name>
</gene>
<protein>
    <submittedName>
        <fullName evidence="1">Osmotically inducible protein C</fullName>
    </submittedName>
</protein>
<evidence type="ECO:0000313" key="1">
    <source>
        <dbReference type="EMBL" id="ALX48973.1"/>
    </source>
</evidence>
<dbReference type="InterPro" id="IPR003718">
    <property type="entry name" value="OsmC/Ohr_fam"/>
</dbReference>
<reference evidence="1 2" key="1">
    <citation type="submission" date="2016-01" db="EMBL/GenBank/DDBJ databases">
        <title>Complete genome sequence of strain Lentibacillus amyloliquefaciens LAM0015T isolated from saline sediment.</title>
        <authorList>
            <person name="Wang J.-L."/>
            <person name="He M.-X."/>
        </authorList>
    </citation>
    <scope>NUCLEOTIDE SEQUENCE [LARGE SCALE GENOMIC DNA]</scope>
    <source>
        <strain evidence="1 2">LAM0015</strain>
    </source>
</reference>